<keyword evidence="1" id="KW-0732">Signal</keyword>
<dbReference type="EMBL" id="CP120997">
    <property type="protein sequence ID" value="WLQ38352.1"/>
    <property type="molecule type" value="Genomic_DNA"/>
</dbReference>
<protein>
    <submittedName>
        <fullName evidence="5">Cellulose binding domain-containing protein</fullName>
    </submittedName>
</protein>
<evidence type="ECO:0000313" key="5">
    <source>
        <dbReference type="EMBL" id="WLQ38352.1"/>
    </source>
</evidence>
<dbReference type="Pfam" id="PF00553">
    <property type="entry name" value="CBM_2"/>
    <property type="match status" value="1"/>
</dbReference>
<feature type="domain" description="CBM2" evidence="4">
    <location>
        <begin position="1"/>
        <end position="98"/>
    </location>
</feature>
<feature type="region of interest" description="Disordered" evidence="3">
    <location>
        <begin position="1"/>
        <end position="27"/>
    </location>
</feature>
<dbReference type="InterPro" id="IPR001919">
    <property type="entry name" value="CBD2"/>
</dbReference>
<dbReference type="Proteomes" id="UP001239522">
    <property type="component" value="Chromosome"/>
</dbReference>
<proteinExistence type="predicted"/>
<dbReference type="InterPro" id="IPR008965">
    <property type="entry name" value="CBM2/CBM3_carb-bd_dom_sf"/>
</dbReference>
<evidence type="ECO:0000256" key="3">
    <source>
        <dbReference type="SAM" id="MobiDB-lite"/>
    </source>
</evidence>
<organism evidence="5 6">
    <name type="scientific">Streptomyces castrisilvae</name>
    <dbReference type="NCBI Taxonomy" id="3033811"/>
    <lineage>
        <taxon>Bacteria</taxon>
        <taxon>Bacillati</taxon>
        <taxon>Actinomycetota</taxon>
        <taxon>Actinomycetes</taxon>
        <taxon>Kitasatosporales</taxon>
        <taxon>Streptomycetaceae</taxon>
        <taxon>Streptomyces</taxon>
    </lineage>
</organism>
<keyword evidence="2" id="KW-0119">Carbohydrate metabolism</keyword>
<evidence type="ECO:0000313" key="6">
    <source>
        <dbReference type="Proteomes" id="UP001239522"/>
    </source>
</evidence>
<dbReference type="PROSITE" id="PS51173">
    <property type="entry name" value="CBM2"/>
    <property type="match status" value="1"/>
</dbReference>
<dbReference type="SUPFAM" id="SSF49384">
    <property type="entry name" value="Carbohydrate-binding domain"/>
    <property type="match status" value="1"/>
</dbReference>
<reference evidence="5 6" key="1">
    <citation type="submission" date="2023-03" db="EMBL/GenBank/DDBJ databases">
        <title>Isolation and description of six Streptomyces strains from soil environments, able to metabolize different microbial glucans.</title>
        <authorList>
            <person name="Widen T."/>
            <person name="Larsbrink J."/>
        </authorList>
    </citation>
    <scope>NUCLEOTIDE SEQUENCE [LARGE SCALE GENOMIC DNA]</scope>
    <source>
        <strain evidence="5 6">Mut1</strain>
    </source>
</reference>
<evidence type="ECO:0000259" key="4">
    <source>
        <dbReference type="PROSITE" id="PS51173"/>
    </source>
</evidence>
<dbReference type="InterPro" id="IPR012291">
    <property type="entry name" value="CBM2_carb-bd_dom_sf"/>
</dbReference>
<accession>A0ABY9HWE0</accession>
<sequence>MPQPRQARGTGFTADVTVKNTGPTPLDGRQLGFDFQGGESVTNAWNATAAQAGTRVTVTGAAHNASVAAGGSVSFGLQANGAPAADPAAFTLNGKGCG</sequence>
<name>A0ABY9HWE0_9ACTN</name>
<gene>
    <name evidence="5" type="ORF">P8A18_32450</name>
</gene>
<evidence type="ECO:0000256" key="1">
    <source>
        <dbReference type="ARBA" id="ARBA00022729"/>
    </source>
</evidence>
<keyword evidence="6" id="KW-1185">Reference proteome</keyword>
<dbReference type="Gene3D" id="2.60.40.290">
    <property type="match status" value="1"/>
</dbReference>
<evidence type="ECO:0000256" key="2">
    <source>
        <dbReference type="ARBA" id="ARBA00023326"/>
    </source>
</evidence>
<dbReference type="SMART" id="SM00637">
    <property type="entry name" value="CBD_II"/>
    <property type="match status" value="1"/>
</dbReference>
<keyword evidence="2" id="KW-0624">Polysaccharide degradation</keyword>